<sequence length="837" mass="89381">MVGAGRGVCEVRGGQADQGACGHDPRIGAGRRTGCALDRDLQEHSSAPQPPHPHQRQAGQVSVSPPPPEPQTGLSRPPAFQSPFWGGFECSTQRRPSGRRIDVIDATAHDRFAQQDYDRLAASGLRTARDGLRWHLIERLPGEYDFASALNQVQAAHAAGVQVVWDLLHYGFPDFVDPFSPDFPATFARYAAAAAQFLRGHTDGTLWLCPVNEISFTAWGGGDVGYLNPFAQGRGLTLKAQLVRAAIAGMDAAREVDPGVRFLHAEPLINVQPHPERPDEAAEAALGHESQFEALDMLLGRLRPELGGAERYVDVVGVNYYPYNQWWHHPEPPLRQAVPHGHAAHRPLRDLLAEVHARYGRPLVIAETGAEGEDRAAWFEQVVREVGAAQAVGVPVEGLCLYPVVNHPGWDDDRHCHNGLWDYPDALGGRAIYPPLAGALARAQAQQPDAGAGGAAAQPPDPAPLGAVLARFARAAPIIDAEAARDLDGSFPAAALTALREAGLLSAVLPTQHGGLGLTGTRLLALMRRVGRASLPVGRIYEGHVNALLLILTHGTRPQQARAAADALHGELFGVWSSEEAPGLQLEPDDTGEGWTLVGGKTFAFGAHFVTRPLLPADLPHGGGRVLALLPHAAPPERLDTDFWQPLGVRSTGSARADLTGLRVAAADLIAQPDDFSRQPDVGGGELRFLAVQLGGADAVLAAGRDVLRRLSRTDDAQRLRFGAVAARLEAAWQTVLRGQALLERATPDDLPRALAYVALARELTEAACGAVCEAAERAVGAGGLLAPTPAERLLRDLRMSLRQPAPDAACLQLGRFILEAPDLPDEAYSPWGDEGL</sequence>
<evidence type="ECO:0000313" key="3">
    <source>
        <dbReference type="EMBL" id="TNM72852.1"/>
    </source>
</evidence>
<protein>
    <submittedName>
        <fullName evidence="3">Glycosyl transferase family 1</fullName>
    </submittedName>
</protein>
<dbReference type="Gene3D" id="3.20.20.80">
    <property type="entry name" value="Glycosidases"/>
    <property type="match status" value="1"/>
</dbReference>
<dbReference type="InterPro" id="IPR009100">
    <property type="entry name" value="AcylCoA_DH/oxidase_NM_dom_sf"/>
</dbReference>
<dbReference type="Gene3D" id="1.20.140.10">
    <property type="entry name" value="Butyryl-CoA Dehydrogenase, subunit A, domain 3"/>
    <property type="match status" value="1"/>
</dbReference>
<reference evidence="3 4" key="1">
    <citation type="submission" date="2019-06" db="EMBL/GenBank/DDBJ databases">
        <title>Genome sequence of Deinococcus radiopugnans ATCC 19172.</title>
        <authorList>
            <person name="Maclea K.S."/>
            <person name="Maynard C.R."/>
        </authorList>
    </citation>
    <scope>NUCLEOTIDE SEQUENCE [LARGE SCALE GENOMIC DNA]</scope>
    <source>
        <strain evidence="3 4">ATCC 19172</strain>
    </source>
</reference>
<dbReference type="InterPro" id="IPR017853">
    <property type="entry name" value="GH"/>
</dbReference>
<organism evidence="3 4">
    <name type="scientific">Deinococcus radiopugnans ATCC 19172</name>
    <dbReference type="NCBI Taxonomy" id="585398"/>
    <lineage>
        <taxon>Bacteria</taxon>
        <taxon>Thermotogati</taxon>
        <taxon>Deinococcota</taxon>
        <taxon>Deinococci</taxon>
        <taxon>Deinococcales</taxon>
        <taxon>Deinococcaceae</taxon>
        <taxon>Deinococcus</taxon>
    </lineage>
</organism>
<dbReference type="PANTHER" id="PTHR43884">
    <property type="entry name" value="ACYL-COA DEHYDROGENASE"/>
    <property type="match status" value="1"/>
</dbReference>
<evidence type="ECO:0000313" key="4">
    <source>
        <dbReference type="Proteomes" id="UP000313988"/>
    </source>
</evidence>
<dbReference type="PANTHER" id="PTHR43884:SF12">
    <property type="entry name" value="ISOVALERYL-COA DEHYDROGENASE, MITOCHONDRIAL-RELATED"/>
    <property type="match status" value="1"/>
</dbReference>
<accession>A0A5C4YAZ6</accession>
<gene>
    <name evidence="3" type="ORF">FHR04_00005</name>
</gene>
<dbReference type="InterPro" id="IPR046373">
    <property type="entry name" value="Acyl-CoA_Oxase/DH_mid-dom_sf"/>
</dbReference>
<dbReference type="InterPro" id="IPR036250">
    <property type="entry name" value="AcylCo_DH-like_C"/>
</dbReference>
<dbReference type="AlphaFoldDB" id="A0A5C4YAZ6"/>
<name>A0A5C4YAZ6_9DEIO</name>
<dbReference type="Gene3D" id="1.10.540.10">
    <property type="entry name" value="Acyl-CoA dehydrogenase/oxidase, N-terminal domain"/>
    <property type="match status" value="1"/>
</dbReference>
<evidence type="ECO:0000259" key="2">
    <source>
        <dbReference type="Pfam" id="PF02771"/>
    </source>
</evidence>
<proteinExistence type="predicted"/>
<dbReference type="GO" id="GO:0050660">
    <property type="term" value="F:flavin adenine dinucleotide binding"/>
    <property type="evidence" value="ECO:0007669"/>
    <property type="project" value="InterPro"/>
</dbReference>
<dbReference type="SUPFAM" id="SSF56645">
    <property type="entry name" value="Acyl-CoA dehydrogenase NM domain-like"/>
    <property type="match status" value="1"/>
</dbReference>
<feature type="domain" description="Acyl-CoA dehydrogenase/oxidase N-terminal" evidence="2">
    <location>
        <begin position="479"/>
        <end position="571"/>
    </location>
</feature>
<dbReference type="SUPFAM" id="SSF51445">
    <property type="entry name" value="(Trans)glycosidases"/>
    <property type="match status" value="1"/>
</dbReference>
<dbReference type="Proteomes" id="UP000313988">
    <property type="component" value="Unassembled WGS sequence"/>
</dbReference>
<feature type="region of interest" description="Disordered" evidence="1">
    <location>
        <begin position="1"/>
        <end position="78"/>
    </location>
</feature>
<dbReference type="Pfam" id="PF02771">
    <property type="entry name" value="Acyl-CoA_dh_N"/>
    <property type="match status" value="1"/>
</dbReference>
<dbReference type="Gene3D" id="2.40.110.10">
    <property type="entry name" value="Butyryl-CoA Dehydrogenase, subunit A, domain 2"/>
    <property type="match status" value="1"/>
</dbReference>
<dbReference type="InterPro" id="IPR013786">
    <property type="entry name" value="AcylCoA_DH/ox_N"/>
</dbReference>
<dbReference type="InterPro" id="IPR037069">
    <property type="entry name" value="AcylCoA_DH/ox_N_sf"/>
</dbReference>
<dbReference type="GO" id="GO:0016740">
    <property type="term" value="F:transferase activity"/>
    <property type="evidence" value="ECO:0007669"/>
    <property type="project" value="UniProtKB-KW"/>
</dbReference>
<dbReference type="EMBL" id="VDMO01000001">
    <property type="protein sequence ID" value="TNM72852.1"/>
    <property type="molecule type" value="Genomic_DNA"/>
</dbReference>
<dbReference type="SUPFAM" id="SSF47203">
    <property type="entry name" value="Acyl-CoA dehydrogenase C-terminal domain-like"/>
    <property type="match status" value="1"/>
</dbReference>
<comment type="caution">
    <text evidence="3">The sequence shown here is derived from an EMBL/GenBank/DDBJ whole genome shotgun (WGS) entry which is preliminary data.</text>
</comment>
<dbReference type="GO" id="GO:0003995">
    <property type="term" value="F:acyl-CoA dehydrogenase activity"/>
    <property type="evidence" value="ECO:0007669"/>
    <property type="project" value="TreeGrafter"/>
</dbReference>
<evidence type="ECO:0000256" key="1">
    <source>
        <dbReference type="SAM" id="MobiDB-lite"/>
    </source>
</evidence>
<keyword evidence="3" id="KW-0808">Transferase</keyword>
<dbReference type="OrthoDB" id="9816564at2"/>